<comment type="similarity">
    <text evidence="2">Belongs to the major facilitator superfamily. TCR/Tet family.</text>
</comment>
<keyword evidence="3 6" id="KW-0812">Transmembrane</keyword>
<feature type="transmembrane region" description="Helical" evidence="6">
    <location>
        <begin position="324"/>
        <end position="341"/>
    </location>
</feature>
<dbReference type="GO" id="GO:0005886">
    <property type="term" value="C:plasma membrane"/>
    <property type="evidence" value="ECO:0007669"/>
    <property type="project" value="TreeGrafter"/>
</dbReference>
<dbReference type="FunCoup" id="A0A0C3CK41">
    <property type="interactions" value="43"/>
</dbReference>
<dbReference type="EMBL" id="KN832879">
    <property type="protein sequence ID" value="KIM99328.1"/>
    <property type="molecule type" value="Genomic_DNA"/>
</dbReference>
<feature type="transmembrane region" description="Helical" evidence="6">
    <location>
        <begin position="536"/>
        <end position="554"/>
    </location>
</feature>
<dbReference type="PROSITE" id="PS50850">
    <property type="entry name" value="MFS"/>
    <property type="match status" value="1"/>
</dbReference>
<dbReference type="Proteomes" id="UP000054321">
    <property type="component" value="Unassembled WGS sequence"/>
</dbReference>
<dbReference type="HOGENOM" id="CLU_000960_22_0_1"/>
<proteinExistence type="inferred from homology"/>
<reference evidence="8 9" key="1">
    <citation type="submission" date="2014-04" db="EMBL/GenBank/DDBJ databases">
        <authorList>
            <consortium name="DOE Joint Genome Institute"/>
            <person name="Kuo A."/>
            <person name="Martino E."/>
            <person name="Perotto S."/>
            <person name="Kohler A."/>
            <person name="Nagy L.G."/>
            <person name="Floudas D."/>
            <person name="Copeland A."/>
            <person name="Barry K.W."/>
            <person name="Cichocki N."/>
            <person name="Veneault-Fourrey C."/>
            <person name="LaButti K."/>
            <person name="Lindquist E.A."/>
            <person name="Lipzen A."/>
            <person name="Lundell T."/>
            <person name="Morin E."/>
            <person name="Murat C."/>
            <person name="Sun H."/>
            <person name="Tunlid A."/>
            <person name="Henrissat B."/>
            <person name="Grigoriev I.V."/>
            <person name="Hibbett D.S."/>
            <person name="Martin F."/>
            <person name="Nordberg H.P."/>
            <person name="Cantor M.N."/>
            <person name="Hua S.X."/>
        </authorList>
    </citation>
    <scope>NUCLEOTIDE SEQUENCE [LARGE SCALE GENOMIC DNA]</scope>
    <source>
        <strain evidence="8 9">Zn</strain>
    </source>
</reference>
<sequence>MENNHTSVSEDKAAVDLDVDIRPAAPPLVVPNTPEFELAELGEGERPADIVSRANPRSKIRVTAILVALNLSMFVSALDQTIIATAIPTIVSSLGTASGYVWIGGSYLLAGAAAGPLWTKFSDIWGRKPILLGSSMMFFCSSIICARAQSMKMLIVGRSLQGTASGGLFQLVMIVISDIFSMRERSLFMGLTAVMWTLAGAVGPVMGGAFTQTIGWRWCFWINLPISGSAFLLILGFLDVHNPKTGLRDGIKVIDWFGSLSILGLTLMLLLGLDFGGAAFPWNSPQVICLLVFGSLMSVFFVYSEKCLAKYPLMVLDIFKERSNIACVALGFFHGFISTAMEYYAPLYFQSVMGASPLRSGVLILPLIVAQSFVAILAGIIIHRTGRYLEIIRLGPIIMTVGIGLYVCLSATSSTGEIVGFQILAGIGSGVLYEPPLLALQAFVPQNNVATASSSLGFVRSLASAMSVVIGGVIFQNSIDIRVDALKTPPASLPSNITDLLSNGQAVANIVAVNLIQDEGQKILVKETYAWSLRNIWLFYVCTSALCILSTVFIKKQVLSKEHEETKTGIKPME</sequence>
<feature type="transmembrane region" description="Helical" evidence="6">
    <location>
        <begin position="394"/>
        <end position="412"/>
    </location>
</feature>
<feature type="domain" description="Major facilitator superfamily (MFS) profile" evidence="7">
    <location>
        <begin position="65"/>
        <end position="559"/>
    </location>
</feature>
<evidence type="ECO:0000256" key="3">
    <source>
        <dbReference type="ARBA" id="ARBA00022692"/>
    </source>
</evidence>
<dbReference type="Gene3D" id="1.20.1250.20">
    <property type="entry name" value="MFS general substrate transporter like domains"/>
    <property type="match status" value="1"/>
</dbReference>
<feature type="transmembrane region" description="Helical" evidence="6">
    <location>
        <begin position="220"/>
        <end position="241"/>
    </location>
</feature>
<feature type="transmembrane region" description="Helical" evidence="6">
    <location>
        <begin position="162"/>
        <end position="180"/>
    </location>
</feature>
<dbReference type="OrthoDB" id="3934656at2759"/>
<evidence type="ECO:0000313" key="8">
    <source>
        <dbReference type="EMBL" id="KIM99328.1"/>
    </source>
</evidence>
<evidence type="ECO:0000256" key="2">
    <source>
        <dbReference type="ARBA" id="ARBA00007520"/>
    </source>
</evidence>
<name>A0A0C3CK41_OIDMZ</name>
<feature type="transmembrane region" description="Helical" evidence="6">
    <location>
        <begin position="99"/>
        <end position="118"/>
    </location>
</feature>
<accession>A0A0C3CK41</accession>
<dbReference type="Pfam" id="PF07690">
    <property type="entry name" value="MFS_1"/>
    <property type="match status" value="1"/>
</dbReference>
<dbReference type="FunFam" id="1.20.1720.10:FF:000014">
    <property type="entry name" value="MFS drug transporter, putative"/>
    <property type="match status" value="1"/>
</dbReference>
<dbReference type="Gene3D" id="1.20.1720.10">
    <property type="entry name" value="Multidrug resistance protein D"/>
    <property type="match status" value="1"/>
</dbReference>
<dbReference type="PRINTS" id="PR01036">
    <property type="entry name" value="TCRTETB"/>
</dbReference>
<feature type="transmembrane region" description="Helical" evidence="6">
    <location>
        <begin position="187"/>
        <end position="208"/>
    </location>
</feature>
<dbReference type="InterPro" id="IPR020846">
    <property type="entry name" value="MFS_dom"/>
</dbReference>
<keyword evidence="5 6" id="KW-0472">Membrane</keyword>
<dbReference type="InParanoid" id="A0A0C3CK41"/>
<evidence type="ECO:0000256" key="4">
    <source>
        <dbReference type="ARBA" id="ARBA00022989"/>
    </source>
</evidence>
<evidence type="ECO:0000256" key="6">
    <source>
        <dbReference type="SAM" id="Phobius"/>
    </source>
</evidence>
<feature type="transmembrane region" description="Helical" evidence="6">
    <location>
        <begin position="285"/>
        <end position="303"/>
    </location>
</feature>
<feature type="transmembrane region" description="Helical" evidence="6">
    <location>
        <begin position="130"/>
        <end position="150"/>
    </location>
</feature>
<organism evidence="8 9">
    <name type="scientific">Oidiodendron maius (strain Zn)</name>
    <dbReference type="NCBI Taxonomy" id="913774"/>
    <lineage>
        <taxon>Eukaryota</taxon>
        <taxon>Fungi</taxon>
        <taxon>Dikarya</taxon>
        <taxon>Ascomycota</taxon>
        <taxon>Pezizomycotina</taxon>
        <taxon>Leotiomycetes</taxon>
        <taxon>Leotiomycetes incertae sedis</taxon>
        <taxon>Myxotrichaceae</taxon>
        <taxon>Oidiodendron</taxon>
    </lineage>
</organism>
<dbReference type="CDD" id="cd17502">
    <property type="entry name" value="MFS_Azr1_MDR_like"/>
    <property type="match status" value="1"/>
</dbReference>
<feature type="transmembrane region" description="Helical" evidence="6">
    <location>
        <begin position="62"/>
        <end position="87"/>
    </location>
</feature>
<feature type="transmembrane region" description="Helical" evidence="6">
    <location>
        <begin position="253"/>
        <end position="273"/>
    </location>
</feature>
<keyword evidence="4 6" id="KW-1133">Transmembrane helix</keyword>
<evidence type="ECO:0000256" key="5">
    <source>
        <dbReference type="ARBA" id="ARBA00023136"/>
    </source>
</evidence>
<comment type="subcellular location">
    <subcellularLocation>
        <location evidence="1">Membrane</location>
        <topology evidence="1">Multi-pass membrane protein</topology>
    </subcellularLocation>
</comment>
<evidence type="ECO:0000256" key="1">
    <source>
        <dbReference type="ARBA" id="ARBA00004141"/>
    </source>
</evidence>
<protein>
    <recommendedName>
        <fullName evidence="7">Major facilitator superfamily (MFS) profile domain-containing protein</fullName>
    </recommendedName>
</protein>
<evidence type="ECO:0000313" key="9">
    <source>
        <dbReference type="Proteomes" id="UP000054321"/>
    </source>
</evidence>
<feature type="transmembrane region" description="Helical" evidence="6">
    <location>
        <begin position="456"/>
        <end position="475"/>
    </location>
</feature>
<dbReference type="AlphaFoldDB" id="A0A0C3CK41"/>
<dbReference type="PANTHER" id="PTHR23501">
    <property type="entry name" value="MAJOR FACILITATOR SUPERFAMILY"/>
    <property type="match status" value="1"/>
</dbReference>
<dbReference type="PANTHER" id="PTHR23501:SF158">
    <property type="entry name" value="TRANSPORTER, PUTATIVE (AFU_ORTHOLOGUE AFUA_5G14490)-RELATED"/>
    <property type="match status" value="1"/>
</dbReference>
<feature type="transmembrane region" description="Helical" evidence="6">
    <location>
        <begin position="418"/>
        <end position="444"/>
    </location>
</feature>
<feature type="transmembrane region" description="Helical" evidence="6">
    <location>
        <begin position="361"/>
        <end position="382"/>
    </location>
</feature>
<reference evidence="9" key="2">
    <citation type="submission" date="2015-01" db="EMBL/GenBank/DDBJ databases">
        <title>Evolutionary Origins and Diversification of the Mycorrhizal Mutualists.</title>
        <authorList>
            <consortium name="DOE Joint Genome Institute"/>
            <consortium name="Mycorrhizal Genomics Consortium"/>
            <person name="Kohler A."/>
            <person name="Kuo A."/>
            <person name="Nagy L.G."/>
            <person name="Floudas D."/>
            <person name="Copeland A."/>
            <person name="Barry K.W."/>
            <person name="Cichocki N."/>
            <person name="Veneault-Fourrey C."/>
            <person name="LaButti K."/>
            <person name="Lindquist E.A."/>
            <person name="Lipzen A."/>
            <person name="Lundell T."/>
            <person name="Morin E."/>
            <person name="Murat C."/>
            <person name="Riley R."/>
            <person name="Ohm R."/>
            <person name="Sun H."/>
            <person name="Tunlid A."/>
            <person name="Henrissat B."/>
            <person name="Grigoriev I.V."/>
            <person name="Hibbett D.S."/>
            <person name="Martin F."/>
        </authorList>
    </citation>
    <scope>NUCLEOTIDE SEQUENCE [LARGE SCALE GENOMIC DNA]</scope>
    <source>
        <strain evidence="9">Zn</strain>
    </source>
</reference>
<evidence type="ECO:0000259" key="7">
    <source>
        <dbReference type="PROSITE" id="PS50850"/>
    </source>
</evidence>
<dbReference type="InterPro" id="IPR036259">
    <property type="entry name" value="MFS_trans_sf"/>
</dbReference>
<gene>
    <name evidence="8" type="ORF">OIDMADRAFT_127274</name>
</gene>
<keyword evidence="9" id="KW-1185">Reference proteome</keyword>
<dbReference type="SUPFAM" id="SSF103473">
    <property type="entry name" value="MFS general substrate transporter"/>
    <property type="match status" value="1"/>
</dbReference>
<dbReference type="GO" id="GO:0022857">
    <property type="term" value="F:transmembrane transporter activity"/>
    <property type="evidence" value="ECO:0007669"/>
    <property type="project" value="InterPro"/>
</dbReference>
<dbReference type="InterPro" id="IPR011701">
    <property type="entry name" value="MFS"/>
</dbReference>